<dbReference type="Gene3D" id="3.40.50.40">
    <property type="match status" value="1"/>
</dbReference>
<protein>
    <submittedName>
        <fullName evidence="6">Asparaginase</fullName>
    </submittedName>
</protein>
<dbReference type="PIRSF" id="PIRSF001220">
    <property type="entry name" value="L-ASNase_gatD"/>
    <property type="match status" value="1"/>
</dbReference>
<dbReference type="SFLD" id="SFLDS00057">
    <property type="entry name" value="Glutaminase/Asparaginase"/>
    <property type="match status" value="1"/>
</dbReference>
<dbReference type="PROSITE" id="PS51732">
    <property type="entry name" value="ASN_GLN_ASE_3"/>
    <property type="match status" value="1"/>
</dbReference>
<dbReference type="InterPro" id="IPR027473">
    <property type="entry name" value="L-asparaginase_C"/>
</dbReference>
<dbReference type="GO" id="GO:0004067">
    <property type="term" value="F:asparaginase activity"/>
    <property type="evidence" value="ECO:0007669"/>
    <property type="project" value="UniProtKB-UniRule"/>
</dbReference>
<dbReference type="CDD" id="cd08963">
    <property type="entry name" value="L-asparaginase_I"/>
    <property type="match status" value="1"/>
</dbReference>
<gene>
    <name evidence="6" type="ORF">PVT71_15730</name>
</gene>
<dbReference type="PROSITE" id="PS00917">
    <property type="entry name" value="ASN_GLN_ASE_2"/>
    <property type="match status" value="1"/>
</dbReference>
<feature type="binding site" evidence="2">
    <location>
        <begin position="87"/>
        <end position="88"/>
    </location>
    <ligand>
        <name>substrate</name>
    </ligand>
</feature>
<feature type="domain" description="L-asparaginase N-terminal" evidence="4">
    <location>
        <begin position="2"/>
        <end position="170"/>
    </location>
</feature>
<dbReference type="InterPro" id="IPR041725">
    <property type="entry name" value="L-asparaginase_I"/>
</dbReference>
<dbReference type="PANTHER" id="PTHR11707">
    <property type="entry name" value="L-ASPARAGINASE"/>
    <property type="match status" value="1"/>
</dbReference>
<dbReference type="SMART" id="SM00870">
    <property type="entry name" value="Asparaginase"/>
    <property type="match status" value="1"/>
</dbReference>
<evidence type="ECO:0000259" key="4">
    <source>
        <dbReference type="Pfam" id="PF00710"/>
    </source>
</evidence>
<dbReference type="SUPFAM" id="SSF53774">
    <property type="entry name" value="Glutaminase/Asparaginase"/>
    <property type="match status" value="1"/>
</dbReference>
<sequence>MRLLLIHTGGTIGMAATPQGFAPQAGVLEDALQRLGAEGRCPAGVTLRPLERLIDSAEATPEDWNRLTRLLAEAQGAFDGIVVTHGTDTLAFSAAALCLSLRGLAMPVVLTGSMLPLTVEGSDGWDNLADALRAAQTATPGVWVQFAGKLLHGARVRKAHSSFADAFAGAEDATPPLTPADSFAPALLSPQRVAIHSVAPGGCIELLDFAAQHCDGIVLRCYGSGTAPDTPQMRAALRRAAERQVPVVAVSQSPEGGVSLGTYAAGGVLREGGVIDGRDMTPEMAYAKLHHALSAHAEFEARRAFLATPVCGEMHTG</sequence>
<evidence type="ECO:0000256" key="1">
    <source>
        <dbReference type="PIRSR" id="PIRSR001220-1"/>
    </source>
</evidence>
<evidence type="ECO:0000259" key="5">
    <source>
        <dbReference type="Pfam" id="PF17763"/>
    </source>
</evidence>
<evidence type="ECO:0000256" key="2">
    <source>
        <dbReference type="PIRSR" id="PIRSR001220-2"/>
    </source>
</evidence>
<dbReference type="Pfam" id="PF00710">
    <property type="entry name" value="Asparaginase"/>
    <property type="match status" value="1"/>
</dbReference>
<dbReference type="InterPro" id="IPR040919">
    <property type="entry name" value="Asparaginase_C"/>
</dbReference>
<feature type="binding site" evidence="2">
    <location>
        <position position="56"/>
    </location>
    <ligand>
        <name>substrate</name>
    </ligand>
</feature>
<feature type="domain" description="Asparaginase/glutaminase C-terminal" evidence="5">
    <location>
        <begin position="192"/>
        <end position="304"/>
    </location>
</feature>
<dbReference type="RefSeq" id="WP_353475014.1">
    <property type="nucleotide sequence ID" value="NZ_CP123385.1"/>
</dbReference>
<evidence type="ECO:0000256" key="3">
    <source>
        <dbReference type="PROSITE-ProRule" id="PRU10100"/>
    </source>
</evidence>
<dbReference type="PRINTS" id="PR00139">
    <property type="entry name" value="ASNGLNASE"/>
</dbReference>
<accession>A0AAU8AMC9</accession>
<proteinExistence type="predicted"/>
<dbReference type="PIRSF" id="PIRSF500176">
    <property type="entry name" value="L_ASNase"/>
    <property type="match status" value="1"/>
</dbReference>
<dbReference type="Pfam" id="PF17763">
    <property type="entry name" value="Asparaginase_C"/>
    <property type="match status" value="1"/>
</dbReference>
<feature type="active site" description="O-isoaspartyl threonine intermediate" evidence="1">
    <location>
        <position position="11"/>
    </location>
</feature>
<dbReference type="EMBL" id="CP123385">
    <property type="protein sequence ID" value="XCC96148.1"/>
    <property type="molecule type" value="Genomic_DNA"/>
</dbReference>
<dbReference type="Gene3D" id="3.40.50.1170">
    <property type="entry name" value="L-asparaginase, N-terminal domain"/>
    <property type="match status" value="1"/>
</dbReference>
<dbReference type="InterPro" id="IPR027474">
    <property type="entry name" value="L-asparaginase_N"/>
</dbReference>
<dbReference type="InterPro" id="IPR036152">
    <property type="entry name" value="Asp/glu_Ase-like_sf"/>
</dbReference>
<dbReference type="PANTHER" id="PTHR11707:SF28">
    <property type="entry name" value="60 KDA LYSOPHOSPHOLIPASE"/>
    <property type="match status" value="1"/>
</dbReference>
<name>A0AAU8AMC9_9RHOB</name>
<organism evidence="6">
    <name type="scientific">Alloyangia sp. H15</name>
    <dbReference type="NCBI Taxonomy" id="3029062"/>
    <lineage>
        <taxon>Bacteria</taxon>
        <taxon>Pseudomonadati</taxon>
        <taxon>Pseudomonadota</taxon>
        <taxon>Alphaproteobacteria</taxon>
        <taxon>Rhodobacterales</taxon>
        <taxon>Roseobacteraceae</taxon>
        <taxon>Alloyangia</taxon>
    </lineage>
</organism>
<dbReference type="AlphaFoldDB" id="A0AAU8AMC9"/>
<dbReference type="InterPro" id="IPR006034">
    <property type="entry name" value="Asparaginase/glutaminase-like"/>
</dbReference>
<evidence type="ECO:0000313" key="6">
    <source>
        <dbReference type="EMBL" id="XCC96148.1"/>
    </source>
</evidence>
<reference evidence="6" key="1">
    <citation type="submission" date="2023-02" db="EMBL/GenBank/DDBJ databases">
        <title>Description and genomic characterization of Salipiger bruguierae sp. nov., isolated from the sediment of mangrove plant Bruguiera sexangula.</title>
        <authorList>
            <person name="Long M."/>
        </authorList>
    </citation>
    <scope>NUCLEOTIDE SEQUENCE</scope>
    <source>
        <strain evidence="6">H15</strain>
    </source>
</reference>
<dbReference type="InterPro" id="IPR037152">
    <property type="entry name" value="L-asparaginase_N_sf"/>
</dbReference>
<dbReference type="InterPro" id="IPR027475">
    <property type="entry name" value="Asparaginase/glutaminase_AS2"/>
</dbReference>
<feature type="active site" evidence="3">
    <location>
        <position position="87"/>
    </location>
</feature>